<reference evidence="4 5" key="1">
    <citation type="submission" date="2018-06" db="EMBL/GenBank/DDBJ databases">
        <authorList>
            <consortium name="Pathogen Informatics"/>
            <person name="Doyle S."/>
        </authorList>
    </citation>
    <scope>NUCLEOTIDE SEQUENCE [LARGE SCALE GENOMIC DNA]</scope>
    <source>
        <strain evidence="4 5">NCTC10295</strain>
    </source>
</reference>
<dbReference type="EMBL" id="UGQS01000002">
    <property type="protein sequence ID" value="STZ77390.1"/>
    <property type="molecule type" value="Genomic_DNA"/>
</dbReference>
<evidence type="ECO:0000256" key="2">
    <source>
        <dbReference type="ARBA" id="ARBA00022737"/>
    </source>
</evidence>
<keyword evidence="5" id="KW-1185">Reference proteome</keyword>
<dbReference type="Gene3D" id="2.160.10.10">
    <property type="entry name" value="Hexapeptide repeat proteins"/>
    <property type="match status" value="1"/>
</dbReference>
<keyword evidence="1 4" id="KW-0808">Transferase</keyword>
<organism evidence="4 5">
    <name type="scientific">Bergeriella denitrificans</name>
    <name type="common">Neisseria denitrificans</name>
    <dbReference type="NCBI Taxonomy" id="494"/>
    <lineage>
        <taxon>Bacteria</taxon>
        <taxon>Pseudomonadati</taxon>
        <taxon>Pseudomonadota</taxon>
        <taxon>Betaproteobacteria</taxon>
        <taxon>Neisseriales</taxon>
        <taxon>Neisseriaceae</taxon>
        <taxon>Bergeriella</taxon>
    </lineage>
</organism>
<name>A0A378UJT5_BERDE</name>
<dbReference type="EC" id="2.3.1.-" evidence="4"/>
<dbReference type="InterPro" id="IPR001451">
    <property type="entry name" value="Hexapep"/>
</dbReference>
<dbReference type="CDD" id="cd04647">
    <property type="entry name" value="LbH_MAT_like"/>
    <property type="match status" value="1"/>
</dbReference>
<evidence type="ECO:0000313" key="5">
    <source>
        <dbReference type="Proteomes" id="UP000254651"/>
    </source>
</evidence>
<dbReference type="SUPFAM" id="SSF51161">
    <property type="entry name" value="Trimeric LpxA-like enzymes"/>
    <property type="match status" value="1"/>
</dbReference>
<dbReference type="InterPro" id="IPR011004">
    <property type="entry name" value="Trimer_LpxA-like_sf"/>
</dbReference>
<dbReference type="Pfam" id="PF00132">
    <property type="entry name" value="Hexapep"/>
    <property type="match status" value="1"/>
</dbReference>
<dbReference type="PROSITE" id="PS00101">
    <property type="entry name" value="HEXAPEP_TRANSFERASES"/>
    <property type="match status" value="1"/>
</dbReference>
<dbReference type="Proteomes" id="UP000254651">
    <property type="component" value="Unassembled WGS sequence"/>
</dbReference>
<dbReference type="PANTHER" id="PTHR23416">
    <property type="entry name" value="SIALIC ACID SYNTHASE-RELATED"/>
    <property type="match status" value="1"/>
</dbReference>
<dbReference type="GO" id="GO:0016746">
    <property type="term" value="F:acyltransferase activity"/>
    <property type="evidence" value="ECO:0007669"/>
    <property type="project" value="UniProtKB-KW"/>
</dbReference>
<dbReference type="PANTHER" id="PTHR23416:SF78">
    <property type="entry name" value="LIPOPOLYSACCHARIDE BIOSYNTHESIS O-ACETYL TRANSFERASE WBBJ-RELATED"/>
    <property type="match status" value="1"/>
</dbReference>
<accession>A0A378UJT5</accession>
<evidence type="ECO:0000313" key="4">
    <source>
        <dbReference type="EMBL" id="STZ77390.1"/>
    </source>
</evidence>
<keyword evidence="3 4" id="KW-0012">Acyltransferase</keyword>
<dbReference type="Pfam" id="PF14602">
    <property type="entry name" value="Hexapep_2"/>
    <property type="match status" value="1"/>
</dbReference>
<keyword evidence="2" id="KW-0677">Repeat</keyword>
<proteinExistence type="predicted"/>
<gene>
    <name evidence="4" type="ORF">NCTC10295_02207</name>
</gene>
<sequence>MKTKILLKLLRMLGGLLPPSYSRPFGAAAKRLRYSLARRISPHLGRNVNIEKGAYVLPDTVVGDDSGIGVSCEICPGLSIGQRVMMGPECLFYSTAHKFDKATRRFEGYTDVAPIRIEDDVWIGRRAIIMGGVTIGRGAVIGAGAVVTKDVPPYTLAAGNPAVVKKSLLD</sequence>
<evidence type="ECO:0000256" key="1">
    <source>
        <dbReference type="ARBA" id="ARBA00022679"/>
    </source>
</evidence>
<dbReference type="InterPro" id="IPR018357">
    <property type="entry name" value="Hexapep_transf_CS"/>
</dbReference>
<dbReference type="InterPro" id="IPR051159">
    <property type="entry name" value="Hexapeptide_acetyltransf"/>
</dbReference>
<dbReference type="AlphaFoldDB" id="A0A378UJT5"/>
<dbReference type="RefSeq" id="WP_066075701.1">
    <property type="nucleotide sequence ID" value="NZ_CP181246.1"/>
</dbReference>
<protein>
    <submittedName>
        <fullName evidence="4">Acetyltransferase</fullName>
        <ecNumber evidence="4">2.3.1.-</ecNumber>
    </submittedName>
</protein>
<evidence type="ECO:0000256" key="3">
    <source>
        <dbReference type="ARBA" id="ARBA00023315"/>
    </source>
</evidence>